<name>A0A366RX81_9HYPO</name>
<feature type="transmembrane region" description="Helical" evidence="1">
    <location>
        <begin position="207"/>
        <end position="227"/>
    </location>
</feature>
<organism evidence="2 3">
    <name type="scientific">Fusarium coffeatum</name>
    <dbReference type="NCBI Taxonomy" id="231269"/>
    <lineage>
        <taxon>Eukaryota</taxon>
        <taxon>Fungi</taxon>
        <taxon>Dikarya</taxon>
        <taxon>Ascomycota</taxon>
        <taxon>Pezizomycotina</taxon>
        <taxon>Sordariomycetes</taxon>
        <taxon>Hypocreomycetidae</taxon>
        <taxon>Hypocreales</taxon>
        <taxon>Nectriaceae</taxon>
        <taxon>Fusarium</taxon>
        <taxon>Fusarium incarnatum-equiseti species complex</taxon>
    </lineage>
</organism>
<evidence type="ECO:0000313" key="2">
    <source>
        <dbReference type="EMBL" id="RBR21402.1"/>
    </source>
</evidence>
<evidence type="ECO:0000313" key="3">
    <source>
        <dbReference type="Proteomes" id="UP000253153"/>
    </source>
</evidence>
<dbReference type="EMBL" id="QKXC01000101">
    <property type="protein sequence ID" value="RBR21402.1"/>
    <property type="molecule type" value="Genomic_DNA"/>
</dbReference>
<feature type="transmembrane region" description="Helical" evidence="1">
    <location>
        <begin position="177"/>
        <end position="201"/>
    </location>
</feature>
<reference evidence="2 3" key="1">
    <citation type="submission" date="2018-06" db="EMBL/GenBank/DDBJ databases">
        <title>Fusarium incarnatum-equiseti species complex species 28.</title>
        <authorList>
            <person name="Gardiner D.M."/>
        </authorList>
    </citation>
    <scope>NUCLEOTIDE SEQUENCE [LARGE SCALE GENOMIC DNA]</scope>
    <source>
        <strain evidence="2 3">FIESC_28</strain>
    </source>
</reference>
<dbReference type="RefSeq" id="XP_031016851.1">
    <property type="nucleotide sequence ID" value="XM_031159086.1"/>
</dbReference>
<comment type="caution">
    <text evidence="2">The sequence shown here is derived from an EMBL/GenBank/DDBJ whole genome shotgun (WGS) entry which is preliminary data.</text>
</comment>
<gene>
    <name evidence="2" type="ORF">FIESC28_04939</name>
</gene>
<dbReference type="OrthoDB" id="5409995at2759"/>
<keyword evidence="1" id="KW-1133">Transmembrane helix</keyword>
<evidence type="ECO:0000256" key="1">
    <source>
        <dbReference type="SAM" id="Phobius"/>
    </source>
</evidence>
<proteinExistence type="predicted"/>
<keyword evidence="1" id="KW-0472">Membrane</keyword>
<dbReference type="GeneID" id="41994382"/>
<dbReference type="Proteomes" id="UP000253153">
    <property type="component" value="Unassembled WGS sequence"/>
</dbReference>
<feature type="transmembrane region" description="Helical" evidence="1">
    <location>
        <begin position="85"/>
        <end position="105"/>
    </location>
</feature>
<protein>
    <submittedName>
        <fullName evidence="2">Uncharacterized protein</fullName>
    </submittedName>
</protein>
<feature type="transmembrane region" description="Helical" evidence="1">
    <location>
        <begin position="317"/>
        <end position="335"/>
    </location>
</feature>
<sequence length="371" mass="41495">MKNALPRFLLGLLFLGVGAFIGTIHGLRPLSKVIKRFPGDAHSVTTREKALKCHADDPESWGYAACSVLIKCILESLDDLFKSDLAIGTTILGLVPSILIIAAAHPEDIVRLALVSPHRALAVSIFGIALSPSLFSRPTPWKSELREDSERTWDIELSQFTKGPSWKHVVWKSLADLMILAMASVALWQCWVVNSAAMVQWLCESPLLLFTWPLANMTWVLFAVLLLHSMAESIEFKHPSLNVSYAWWEVLLLPYSLDFEKRLAWEENHVPISAPSIGQMFEIPYPWLATSGPAMSNDTYVIRIVVKMSNDQYTLKWQAYFFIIEFCAIGIYFYATFVLLSAVFIGAVGSVRFGAMMAGLYAAIRSVQCVF</sequence>
<dbReference type="AlphaFoldDB" id="A0A366RX81"/>
<keyword evidence="1" id="KW-0812">Transmembrane</keyword>
<keyword evidence="3" id="KW-1185">Reference proteome</keyword>
<feature type="transmembrane region" description="Helical" evidence="1">
    <location>
        <begin position="6"/>
        <end position="27"/>
    </location>
</feature>
<accession>A0A366RX81</accession>
<feature type="transmembrane region" description="Helical" evidence="1">
    <location>
        <begin position="341"/>
        <end position="364"/>
    </location>
</feature>